<keyword evidence="4" id="KW-0472">Membrane</keyword>
<evidence type="ECO:0000256" key="4">
    <source>
        <dbReference type="ARBA" id="ARBA00023136"/>
    </source>
</evidence>
<proteinExistence type="inferred from homology"/>
<dbReference type="PANTHER" id="PTHR11256">
    <property type="entry name" value="BCL-2 RELATED"/>
    <property type="match status" value="1"/>
</dbReference>
<keyword evidence="3 5" id="KW-0053">Apoptosis</keyword>
<dbReference type="GO" id="GO:0042981">
    <property type="term" value="P:regulation of apoptotic process"/>
    <property type="evidence" value="ECO:0007669"/>
    <property type="project" value="InterPro"/>
</dbReference>
<dbReference type="SUPFAM" id="SSF56854">
    <property type="entry name" value="Bcl-2 inhibitors of programmed cell death"/>
    <property type="match status" value="1"/>
</dbReference>
<dbReference type="InterPro" id="IPR036834">
    <property type="entry name" value="Bcl-2-like_sf"/>
</dbReference>
<dbReference type="Pfam" id="PF00452">
    <property type="entry name" value="Bcl-2"/>
    <property type="match status" value="1"/>
</dbReference>
<evidence type="ECO:0000313" key="8">
    <source>
        <dbReference type="Proteomes" id="UP000316079"/>
    </source>
</evidence>
<dbReference type="GO" id="GO:0051400">
    <property type="term" value="F:BH domain binding"/>
    <property type="evidence" value="ECO:0007669"/>
    <property type="project" value="TreeGrafter"/>
</dbReference>
<sequence length="190" mass="21970">MANEIHYDNRNIVEKYLNHKLSKRGYVWKFQSPVEEEETFNKIAEETSPNSDRRLRAASTGVGNDSECLRALRVTRSDPHVRLYRALREAGDEIERMYQSEFEEMSNQMIFSPSSAQHSFMSVAEELFRDGVDCIAHWMTDYLNGPLENWIVENGGWTKFKPSAVSLLSGTAMQVAQKSHYFCLDDVCWD</sequence>
<dbReference type="OrthoDB" id="6021377at2759"/>
<gene>
    <name evidence="7" type="ORF">DNTS_007138</name>
</gene>
<dbReference type="SMART" id="SM00337">
    <property type="entry name" value="BCL"/>
    <property type="match status" value="1"/>
</dbReference>
<dbReference type="GO" id="GO:0008630">
    <property type="term" value="P:intrinsic apoptotic signaling pathway in response to DNA damage"/>
    <property type="evidence" value="ECO:0007669"/>
    <property type="project" value="TreeGrafter"/>
</dbReference>
<feature type="short sequence motif" description="BH4" evidence="5">
    <location>
        <begin position="9"/>
        <end position="28"/>
    </location>
</feature>
<comment type="subcellular location">
    <subcellularLocation>
        <location evidence="1">Membrane</location>
    </subcellularLocation>
</comment>
<dbReference type="Proteomes" id="UP000316079">
    <property type="component" value="Unassembled WGS sequence"/>
</dbReference>
<dbReference type="InterPro" id="IPR026298">
    <property type="entry name" value="Bcl-2_fam"/>
</dbReference>
<dbReference type="CDD" id="cd06845">
    <property type="entry name" value="Bcl-2_like"/>
    <property type="match status" value="1"/>
</dbReference>
<dbReference type="Gene3D" id="1.10.437.10">
    <property type="entry name" value="Blc2-like"/>
    <property type="match status" value="2"/>
</dbReference>
<feature type="domain" description="Apoptosis regulator Bcl-2 family BH4" evidence="6">
    <location>
        <begin position="9"/>
        <end position="28"/>
    </location>
</feature>
<evidence type="ECO:0000256" key="3">
    <source>
        <dbReference type="ARBA" id="ARBA00022703"/>
    </source>
</evidence>
<evidence type="ECO:0000259" key="6">
    <source>
        <dbReference type="PROSITE" id="PS50063"/>
    </source>
</evidence>
<dbReference type="GO" id="GO:0001836">
    <property type="term" value="P:release of cytochrome c from mitochondria"/>
    <property type="evidence" value="ECO:0007669"/>
    <property type="project" value="TreeGrafter"/>
</dbReference>
<name>A0A553NAN3_9TELE</name>
<dbReference type="PROSITE" id="PS50062">
    <property type="entry name" value="BCL2_FAMILY"/>
    <property type="match status" value="2"/>
</dbReference>
<reference evidence="7 8" key="1">
    <citation type="journal article" date="2019" name="Sci. Data">
        <title>Hybrid genome assembly and annotation of Danionella translucida.</title>
        <authorList>
            <person name="Kadobianskyi M."/>
            <person name="Schulze L."/>
            <person name="Schuelke M."/>
            <person name="Judkewitz B."/>
        </authorList>
    </citation>
    <scope>NUCLEOTIDE SEQUENCE [LARGE SCALE GENOMIC DNA]</scope>
    <source>
        <strain evidence="7 8">Bolton</strain>
    </source>
</reference>
<dbReference type="InterPro" id="IPR046371">
    <property type="entry name" value="Bcl-2_BH1-3"/>
</dbReference>
<dbReference type="Pfam" id="PF02180">
    <property type="entry name" value="BH4"/>
    <property type="match status" value="1"/>
</dbReference>
<dbReference type="SMART" id="SM00265">
    <property type="entry name" value="BH4"/>
    <property type="match status" value="1"/>
</dbReference>
<evidence type="ECO:0000256" key="5">
    <source>
        <dbReference type="PROSITE-ProRule" id="PRU00025"/>
    </source>
</evidence>
<comment type="similarity">
    <text evidence="2">Belongs to the Bcl-2 family.</text>
</comment>
<dbReference type="InterPro" id="IPR002475">
    <property type="entry name" value="Bcl2-like"/>
</dbReference>
<evidence type="ECO:0000256" key="1">
    <source>
        <dbReference type="ARBA" id="ARBA00004370"/>
    </source>
</evidence>
<dbReference type="STRING" id="623744.A0A553NAN3"/>
<protein>
    <recommendedName>
        <fullName evidence="6">Apoptosis regulator Bcl-2 family BH4 domain-containing protein</fullName>
    </recommendedName>
</protein>
<dbReference type="InterPro" id="IPR003093">
    <property type="entry name" value="Bcl2_BH4"/>
</dbReference>
<evidence type="ECO:0000256" key="2">
    <source>
        <dbReference type="ARBA" id="ARBA00009458"/>
    </source>
</evidence>
<dbReference type="PRINTS" id="PR01864">
    <property type="entry name" value="APOPREGBCLX"/>
</dbReference>
<dbReference type="PROSITE" id="PS50063">
    <property type="entry name" value="BH4_2"/>
    <property type="match status" value="1"/>
</dbReference>
<accession>A0A553NAN3</accession>
<comment type="caution">
    <text evidence="7">The sequence shown here is derived from an EMBL/GenBank/DDBJ whole genome shotgun (WGS) entry which is preliminary data.</text>
</comment>
<keyword evidence="8" id="KW-1185">Reference proteome</keyword>
<dbReference type="GO" id="GO:0097192">
    <property type="term" value="P:extrinsic apoptotic signaling pathway in absence of ligand"/>
    <property type="evidence" value="ECO:0007669"/>
    <property type="project" value="TreeGrafter"/>
</dbReference>
<dbReference type="GO" id="GO:0005741">
    <property type="term" value="C:mitochondrial outer membrane"/>
    <property type="evidence" value="ECO:0007669"/>
    <property type="project" value="TreeGrafter"/>
</dbReference>
<dbReference type="InterPro" id="IPR013279">
    <property type="entry name" value="Apop_reg_BclX"/>
</dbReference>
<dbReference type="AlphaFoldDB" id="A0A553NAN3"/>
<evidence type="ECO:0000313" key="7">
    <source>
        <dbReference type="EMBL" id="TRY62475.1"/>
    </source>
</evidence>
<organism evidence="7 8">
    <name type="scientific">Danionella cerebrum</name>
    <dbReference type="NCBI Taxonomy" id="2873325"/>
    <lineage>
        <taxon>Eukaryota</taxon>
        <taxon>Metazoa</taxon>
        <taxon>Chordata</taxon>
        <taxon>Craniata</taxon>
        <taxon>Vertebrata</taxon>
        <taxon>Euteleostomi</taxon>
        <taxon>Actinopterygii</taxon>
        <taxon>Neopterygii</taxon>
        <taxon>Teleostei</taxon>
        <taxon>Ostariophysi</taxon>
        <taxon>Cypriniformes</taxon>
        <taxon>Danionidae</taxon>
        <taxon>Danioninae</taxon>
        <taxon>Danionella</taxon>
    </lineage>
</organism>
<dbReference type="EMBL" id="SRMA01026999">
    <property type="protein sequence ID" value="TRY62475.1"/>
    <property type="molecule type" value="Genomic_DNA"/>
</dbReference>
<dbReference type="PANTHER" id="PTHR11256:SF11">
    <property type="entry name" value="APOPTOSIS REGULATOR BCL-2"/>
    <property type="match status" value="1"/>
</dbReference>